<dbReference type="InterPro" id="IPR007331">
    <property type="entry name" value="Htaa"/>
</dbReference>
<proteinExistence type="predicted"/>
<evidence type="ECO:0000313" key="2">
    <source>
        <dbReference type="EMBL" id="MEF2256085.1"/>
    </source>
</evidence>
<keyword evidence="3" id="KW-1185">Reference proteome</keyword>
<dbReference type="Proteomes" id="UP001351900">
    <property type="component" value="Unassembled WGS sequence"/>
</dbReference>
<evidence type="ECO:0000259" key="1">
    <source>
        <dbReference type="Pfam" id="PF04213"/>
    </source>
</evidence>
<dbReference type="RefSeq" id="WP_331792206.1">
    <property type="nucleotide sequence ID" value="NZ_BAAAUO010000001.1"/>
</dbReference>
<organism evidence="2 3">
    <name type="scientific">Microbacterium schleiferi</name>
    <dbReference type="NCBI Taxonomy" id="69362"/>
    <lineage>
        <taxon>Bacteria</taxon>
        <taxon>Bacillati</taxon>
        <taxon>Actinomycetota</taxon>
        <taxon>Actinomycetes</taxon>
        <taxon>Micrococcales</taxon>
        <taxon>Microbacteriaceae</taxon>
        <taxon>Microbacterium</taxon>
    </lineage>
</organism>
<evidence type="ECO:0000313" key="3">
    <source>
        <dbReference type="Proteomes" id="UP001351900"/>
    </source>
</evidence>
<dbReference type="Pfam" id="PF04213">
    <property type="entry name" value="HtaA"/>
    <property type="match status" value="1"/>
</dbReference>
<name>A0ABU7V8V6_9MICO</name>
<protein>
    <submittedName>
        <fullName evidence="2">HtaA domain-containing protein</fullName>
    </submittedName>
</protein>
<sequence length="123" mass="13012">MTALRWGIKKSLHEYVRSAEGSIEVADGARLDGDEVIFPADDGVEGAFNGSIRFLAHGGMMDWRLAAPHLEDGGSIVTIGGRRGARVQFASVEAGEVSLTLDGAILLGNFYAPGTALDPLRVE</sequence>
<comment type="caution">
    <text evidence="2">The sequence shown here is derived from an EMBL/GenBank/DDBJ whole genome shotgun (WGS) entry which is preliminary data.</text>
</comment>
<gene>
    <name evidence="2" type="ORF">V2V91_13225</name>
</gene>
<accession>A0ABU7V8V6</accession>
<reference evidence="2 3" key="1">
    <citation type="submission" date="2024-01" db="EMBL/GenBank/DDBJ databases">
        <title>the genome sequence of strain Microbacterium schleiferi NBRC 15075.</title>
        <authorList>
            <person name="Ding Y."/>
            <person name="Zhang G."/>
        </authorList>
    </citation>
    <scope>NUCLEOTIDE SEQUENCE [LARGE SCALE GENOMIC DNA]</scope>
    <source>
        <strain evidence="2 3">NBRC 15075</strain>
    </source>
</reference>
<feature type="domain" description="Htaa" evidence="1">
    <location>
        <begin position="3"/>
        <end position="122"/>
    </location>
</feature>
<dbReference type="EMBL" id="JAZHOV010000008">
    <property type="protein sequence ID" value="MEF2256085.1"/>
    <property type="molecule type" value="Genomic_DNA"/>
</dbReference>